<dbReference type="AlphaFoldDB" id="A0A9N7VFH7"/>
<name>A0A9N7VFH7_PLEPL</name>
<dbReference type="Proteomes" id="UP001153269">
    <property type="component" value="Unassembled WGS sequence"/>
</dbReference>
<evidence type="ECO:0000313" key="3">
    <source>
        <dbReference type="Proteomes" id="UP001153269"/>
    </source>
</evidence>
<sequence>MSSPAESDMRLYVNIVFFCLAINVQDDGARSVWVELGKRSPGRQPRMAPGQHAKSSLEGLTRLKAASAFDEVGEAVPGQDWVRDEGVGPESPLSGQSSEGNNTSLADDIENIPLSEKISEDVTTLLSRELDLSVLEKNHSHDILTVLDCFTILLLFMAIDSY</sequence>
<comment type="caution">
    <text evidence="2">The sequence shown here is derived from an EMBL/GenBank/DDBJ whole genome shotgun (WGS) entry which is preliminary data.</text>
</comment>
<reference evidence="2" key="1">
    <citation type="submission" date="2020-03" db="EMBL/GenBank/DDBJ databases">
        <authorList>
            <person name="Weist P."/>
        </authorList>
    </citation>
    <scope>NUCLEOTIDE SEQUENCE</scope>
</reference>
<feature type="compositionally biased region" description="Polar residues" evidence="1">
    <location>
        <begin position="93"/>
        <end position="105"/>
    </location>
</feature>
<gene>
    <name evidence="2" type="ORF">PLEPLA_LOCUS36201</name>
</gene>
<dbReference type="EMBL" id="CADEAL010003982">
    <property type="protein sequence ID" value="CAB1448549.1"/>
    <property type="molecule type" value="Genomic_DNA"/>
</dbReference>
<accession>A0A9N7VFH7</accession>
<proteinExistence type="predicted"/>
<keyword evidence="3" id="KW-1185">Reference proteome</keyword>
<organism evidence="2 3">
    <name type="scientific">Pleuronectes platessa</name>
    <name type="common">European plaice</name>
    <dbReference type="NCBI Taxonomy" id="8262"/>
    <lineage>
        <taxon>Eukaryota</taxon>
        <taxon>Metazoa</taxon>
        <taxon>Chordata</taxon>
        <taxon>Craniata</taxon>
        <taxon>Vertebrata</taxon>
        <taxon>Euteleostomi</taxon>
        <taxon>Actinopterygii</taxon>
        <taxon>Neopterygii</taxon>
        <taxon>Teleostei</taxon>
        <taxon>Neoteleostei</taxon>
        <taxon>Acanthomorphata</taxon>
        <taxon>Carangaria</taxon>
        <taxon>Pleuronectiformes</taxon>
        <taxon>Pleuronectoidei</taxon>
        <taxon>Pleuronectidae</taxon>
        <taxon>Pleuronectes</taxon>
    </lineage>
</organism>
<evidence type="ECO:0000313" key="2">
    <source>
        <dbReference type="EMBL" id="CAB1448549.1"/>
    </source>
</evidence>
<feature type="region of interest" description="Disordered" evidence="1">
    <location>
        <begin position="79"/>
        <end position="106"/>
    </location>
</feature>
<evidence type="ECO:0000256" key="1">
    <source>
        <dbReference type="SAM" id="MobiDB-lite"/>
    </source>
</evidence>
<protein>
    <submittedName>
        <fullName evidence="2">Uncharacterized protein</fullName>
    </submittedName>
</protein>